<reference evidence="1" key="2">
    <citation type="submission" date="2021-08" db="EMBL/GenBank/DDBJ databases">
        <authorList>
            <person name="Tani A."/>
            <person name="Ola A."/>
            <person name="Ogura Y."/>
            <person name="Katsura K."/>
            <person name="Hayashi T."/>
        </authorList>
    </citation>
    <scope>NUCLEOTIDE SEQUENCE</scope>
    <source>
        <strain evidence="1">NBRC 103626</strain>
    </source>
</reference>
<organism evidence="1 2">
    <name type="scientific">Methylobacterium gregans</name>
    <dbReference type="NCBI Taxonomy" id="374424"/>
    <lineage>
        <taxon>Bacteria</taxon>
        <taxon>Pseudomonadati</taxon>
        <taxon>Pseudomonadota</taxon>
        <taxon>Alphaproteobacteria</taxon>
        <taxon>Hyphomicrobiales</taxon>
        <taxon>Methylobacteriaceae</taxon>
        <taxon>Methylobacterium</taxon>
    </lineage>
</organism>
<evidence type="ECO:0000313" key="2">
    <source>
        <dbReference type="Proteomes" id="UP001055108"/>
    </source>
</evidence>
<keyword evidence="2" id="KW-1185">Reference proteome</keyword>
<name>A0AA37M9S3_9HYPH</name>
<gene>
    <name evidence="1" type="ORF">NBEOAGPD_0392</name>
</gene>
<reference evidence="1" key="1">
    <citation type="journal article" date="2016" name="Front. Microbiol.">
        <title>Genome Sequence of the Piezophilic, Mesophilic Sulfate-Reducing Bacterium Desulfovibrio indicus J2T.</title>
        <authorList>
            <person name="Cao J."/>
            <person name="Maignien L."/>
            <person name="Shao Z."/>
            <person name="Alain K."/>
            <person name="Jebbar M."/>
        </authorList>
    </citation>
    <scope>NUCLEOTIDE SEQUENCE</scope>
    <source>
        <strain evidence="1">NBRC 103626</strain>
    </source>
</reference>
<dbReference type="EMBL" id="BPQM01000008">
    <property type="protein sequence ID" value="GJD77189.1"/>
    <property type="molecule type" value="Genomic_DNA"/>
</dbReference>
<evidence type="ECO:0000313" key="1">
    <source>
        <dbReference type="EMBL" id="GJD77189.1"/>
    </source>
</evidence>
<accession>A0AA37M9S3</accession>
<dbReference type="RefSeq" id="WP_238300851.1">
    <property type="nucleotide sequence ID" value="NZ_BPQM01000008.1"/>
</dbReference>
<dbReference type="Proteomes" id="UP001055108">
    <property type="component" value="Unassembled WGS sequence"/>
</dbReference>
<proteinExistence type="predicted"/>
<comment type="caution">
    <text evidence="1">The sequence shown here is derived from an EMBL/GenBank/DDBJ whole genome shotgun (WGS) entry which is preliminary data.</text>
</comment>
<protein>
    <submittedName>
        <fullName evidence="1">Uncharacterized protein</fullName>
    </submittedName>
</protein>
<dbReference type="AlphaFoldDB" id="A0AA37M9S3"/>
<sequence>MSVLTDRQRIELALPAYLLFALSKLPGVFAPSDPALAERAEADIAALCEDLRIACMEPFTDLAPRKQQALLRRLDRIGKDVIAEWADRFSLSLVLTLWYFLKDLVDREVLILWQGSAMDRAVHTLLPMFEHGFEPQKPDAAAQGQAIRLLARLRAEGLYG</sequence>